<protein>
    <recommendedName>
        <fullName evidence="2">Glycosyltransferase</fullName>
    </recommendedName>
</protein>
<reference evidence="1" key="1">
    <citation type="journal article" date="2020" name="Nature">
        <title>Giant virus diversity and host interactions through global metagenomics.</title>
        <authorList>
            <person name="Schulz F."/>
            <person name="Roux S."/>
            <person name="Paez-Espino D."/>
            <person name="Jungbluth S."/>
            <person name="Walsh D.A."/>
            <person name="Denef V.J."/>
            <person name="McMahon K.D."/>
            <person name="Konstantinidis K.T."/>
            <person name="Eloe-Fadrosh E.A."/>
            <person name="Kyrpides N.C."/>
            <person name="Woyke T."/>
        </authorList>
    </citation>
    <scope>NUCLEOTIDE SEQUENCE</scope>
    <source>
        <strain evidence="1">GVMAG-M-3300023174-3</strain>
    </source>
</reference>
<evidence type="ECO:0008006" key="2">
    <source>
        <dbReference type="Google" id="ProtNLM"/>
    </source>
</evidence>
<evidence type="ECO:0000313" key="1">
    <source>
        <dbReference type="EMBL" id="QHT17872.1"/>
    </source>
</evidence>
<sequence>MQTGKTMKIALIGPGIMPIPPPGWGAVEILIWDYYQELTKRGHDVVIINTKDTVDIINQVNAGEFDFVHLHYDVYYHILPKLKCQKIAVTSHYPYIDQPEKHRQDGYSAVFEFLVKQTQFYNFVLADKDYAMFLKHGANPARLKKIKNGIDSSQFAFSISPRLQKSVYLGKITVRKNQKKYQSIPQLDFIGNLEDYSFDIANDNYLGEWTRDQIHRHLTQYTNLLLISQGEADPLVVKEALIAGLGVVVNKSSSENLDTSLDFITVLEEDKLEDLVYVQNNLEENRRICLSKRHEIRDYGVRTFDISNEANRYIETIEAVESSNV</sequence>
<dbReference type="AlphaFoldDB" id="A0A6C0DNF9"/>
<proteinExistence type="predicted"/>
<organism evidence="1">
    <name type="scientific">viral metagenome</name>
    <dbReference type="NCBI Taxonomy" id="1070528"/>
    <lineage>
        <taxon>unclassified sequences</taxon>
        <taxon>metagenomes</taxon>
        <taxon>organismal metagenomes</taxon>
    </lineage>
</organism>
<dbReference type="EMBL" id="MN739646">
    <property type="protein sequence ID" value="QHT17872.1"/>
    <property type="molecule type" value="Genomic_DNA"/>
</dbReference>
<name>A0A6C0DNF9_9ZZZZ</name>
<dbReference type="Gene3D" id="3.40.50.2000">
    <property type="entry name" value="Glycogen Phosphorylase B"/>
    <property type="match status" value="1"/>
</dbReference>
<dbReference type="SUPFAM" id="SSF53756">
    <property type="entry name" value="UDP-Glycosyltransferase/glycogen phosphorylase"/>
    <property type="match status" value="1"/>
</dbReference>
<accession>A0A6C0DNF9</accession>